<evidence type="ECO:0000256" key="5">
    <source>
        <dbReference type="RuleBase" id="RU361140"/>
    </source>
</evidence>
<keyword evidence="4 5" id="KW-0046">Antibiotic resistance</keyword>
<evidence type="ECO:0000256" key="4">
    <source>
        <dbReference type="ARBA" id="ARBA00023251"/>
    </source>
</evidence>
<dbReference type="InterPro" id="IPR050491">
    <property type="entry name" value="AmpC-like"/>
</dbReference>
<keyword evidence="3 5" id="KW-0378">Hydrolase</keyword>
<dbReference type="SUPFAM" id="SSF56601">
    <property type="entry name" value="beta-lactamase/transpeptidase-like"/>
    <property type="match status" value="1"/>
</dbReference>
<reference evidence="7" key="1">
    <citation type="journal article" date="2009" name="ISME J.">
        <title>Functional metagenomics reveals diverse beta-lactamases in a remote Alaskan soil.</title>
        <authorList>
            <person name="Allen H.K."/>
            <person name="Moe L.A."/>
            <person name="Rodbumrer J."/>
            <person name="Gaarder A."/>
            <person name="Handelsman J."/>
        </authorList>
    </citation>
    <scope>NUCLEOTIDE SEQUENCE</scope>
</reference>
<dbReference type="NCBIfam" id="NF033085">
    <property type="entry name" value="bla_class_C"/>
    <property type="match status" value="1"/>
</dbReference>
<dbReference type="Pfam" id="PF00144">
    <property type="entry name" value="Beta-lactamase"/>
    <property type="match status" value="1"/>
</dbReference>
<comment type="catalytic activity">
    <reaction evidence="1 5">
        <text>a beta-lactam + H2O = a substituted beta-amino acid</text>
        <dbReference type="Rhea" id="RHEA:20401"/>
        <dbReference type="ChEBI" id="CHEBI:15377"/>
        <dbReference type="ChEBI" id="CHEBI:35627"/>
        <dbReference type="ChEBI" id="CHEBI:140347"/>
        <dbReference type="EC" id="3.5.2.6"/>
    </reaction>
</comment>
<dbReference type="GO" id="GO:0008800">
    <property type="term" value="F:beta-lactamase activity"/>
    <property type="evidence" value="ECO:0007669"/>
    <property type="project" value="UniProtKB-UniRule"/>
</dbReference>
<dbReference type="PROSITE" id="PS00336">
    <property type="entry name" value="BETA_LACTAMASE_C"/>
    <property type="match status" value="1"/>
</dbReference>
<sequence>MAIAILSSCFAPLASRAADDSARIRAIVDQAIRPVMAEHDVPGMAVAVTVDGQPFVFNYGVASRESNTPVSDATLFELGSISKTFAATLASYAQVTGKLSLDDHPGKYMPQLKGSAIDKATLLNLGTYTAGGLPLQFPDDVSDQQMASYFQHWKPKAAPGVQRTYSNPSLGLFGHLTSLALKSRFTDALETNVLTQMGMKSTYVHVPQSAMANYAWGYDQANKPGRMNPGVLADGIYGIRSTAADMIRYVQANIAPGKLETPLRRAVEGTHVGYFKVGGMVQGLGWEQYPYPVSLQQLQAGNSTTMAWEANPAQKLTPPSVPSGATLFNKTGSTSRFGAYVAFVPEKKIGIVILANKNIPGPDRIKAAHAILEQL</sequence>
<dbReference type="CARD" id="ARO:3002489">
    <property type="molecule name" value="LRA-10"/>
    <property type="mechanism identifier" value="ARO:0001004"/>
    <property type="mechanism name" value="antibiotic inactivation"/>
</dbReference>
<dbReference type="AlphaFoldDB" id="B5L5W4"/>
<dbReference type="InterPro" id="IPR001586">
    <property type="entry name" value="Beta-lactam_class-C_AS"/>
</dbReference>
<proteinExistence type="inferred from homology"/>
<name>B5L5W4_9BACT</name>
<gene>
    <name evidence="7" type="primary">blaLRA-10</name>
    <name evidence="7" type="ORF">AKSOIL_0012</name>
</gene>
<protein>
    <recommendedName>
        <fullName evidence="5">Beta-lactamase</fullName>
        <ecNumber evidence="5">3.5.2.6</ecNumber>
    </recommendedName>
</protein>
<dbReference type="PANTHER" id="PTHR46825">
    <property type="entry name" value="D-ALANYL-D-ALANINE-CARBOXYPEPTIDASE/ENDOPEPTIDASE AMPH"/>
    <property type="match status" value="1"/>
</dbReference>
<dbReference type="InterPro" id="IPR058136">
    <property type="entry name" value="AmpC"/>
</dbReference>
<evidence type="ECO:0000256" key="2">
    <source>
        <dbReference type="ARBA" id="ARBA00007840"/>
    </source>
</evidence>
<comment type="similarity">
    <text evidence="2 5">Belongs to the class-C beta-lactamase family.</text>
</comment>
<dbReference type="RefSeq" id="WP_099982803.1">
    <property type="nucleotide sequence ID" value="NG_055767.1"/>
</dbReference>
<organism evidence="7">
    <name type="scientific">uncultured bacterium BLR10</name>
    <dbReference type="NCBI Taxonomy" id="506513"/>
    <lineage>
        <taxon>Bacteria</taxon>
        <taxon>environmental samples</taxon>
    </lineage>
</organism>
<dbReference type="PANTHER" id="PTHR46825:SF8">
    <property type="entry name" value="BETA-LACTAMASE-RELATED"/>
    <property type="match status" value="1"/>
</dbReference>
<dbReference type="Gene3D" id="3.40.710.10">
    <property type="entry name" value="DD-peptidase/beta-lactamase superfamily"/>
    <property type="match status" value="1"/>
</dbReference>
<dbReference type="GO" id="GO:0046677">
    <property type="term" value="P:response to antibiotic"/>
    <property type="evidence" value="ECO:0007669"/>
    <property type="project" value="UniProtKB-UniRule"/>
</dbReference>
<dbReference type="InterPro" id="IPR001466">
    <property type="entry name" value="Beta-lactam-related"/>
</dbReference>
<accession>B5L5W4</accession>
<dbReference type="GO" id="GO:0017001">
    <property type="term" value="P:antibiotic catabolic process"/>
    <property type="evidence" value="ECO:0007669"/>
    <property type="project" value="InterPro"/>
</dbReference>
<dbReference type="EMBL" id="EU408357">
    <property type="protein sequence ID" value="ACH58999.1"/>
    <property type="molecule type" value="Genomic_DNA"/>
</dbReference>
<dbReference type="GO" id="GO:0030288">
    <property type="term" value="C:outer membrane-bounded periplasmic space"/>
    <property type="evidence" value="ECO:0007669"/>
    <property type="project" value="InterPro"/>
</dbReference>
<evidence type="ECO:0000256" key="1">
    <source>
        <dbReference type="ARBA" id="ARBA00001526"/>
    </source>
</evidence>
<evidence type="ECO:0000256" key="3">
    <source>
        <dbReference type="ARBA" id="ARBA00022801"/>
    </source>
</evidence>
<feature type="domain" description="Beta-lactamase-related" evidence="6">
    <location>
        <begin position="28"/>
        <end position="374"/>
    </location>
</feature>
<dbReference type="EC" id="3.5.2.6" evidence="5"/>
<evidence type="ECO:0000259" key="6">
    <source>
        <dbReference type="Pfam" id="PF00144"/>
    </source>
</evidence>
<evidence type="ECO:0000313" key="7">
    <source>
        <dbReference type="EMBL" id="ACH58999.1"/>
    </source>
</evidence>
<dbReference type="InterPro" id="IPR012338">
    <property type="entry name" value="Beta-lactam/transpept-like"/>
</dbReference>